<dbReference type="AlphaFoldDB" id="A0A1B2IQD3"/>
<comment type="caution">
    <text evidence="1">The sequence shown here is derived from an EMBL/GenBank/DDBJ whole genome shotgun (WGS) entry which is preliminary data.</text>
</comment>
<accession>A0A1B2IQD3</accession>
<sequence length="179" mass="21045">MNKIIKKLALVGACSMLMSSVVATVPSQTVDAVSSKTFSKYSKKFNRVIVTDPIWVYKIYPRYPMYKTKYVKAYKLKPGDTPIVRHRGVDWGWTVGKSYRYCILKDSFSWFDGYSKYKWVDQGLLDGSMKDEHFAYKFTWKQYCQLIKAGIYTTVHPKKLWNSKIKKMIERWKPETDNS</sequence>
<organism evidence="1 2">
    <name type="scientific">Lactobacillus helveticus</name>
    <name type="common">Lactobacillus suntoryeus</name>
    <dbReference type="NCBI Taxonomy" id="1587"/>
    <lineage>
        <taxon>Bacteria</taxon>
        <taxon>Bacillati</taxon>
        <taxon>Bacillota</taxon>
        <taxon>Bacilli</taxon>
        <taxon>Lactobacillales</taxon>
        <taxon>Lactobacillaceae</taxon>
        <taxon>Lactobacillus</taxon>
    </lineage>
</organism>
<name>A0A1B2IQD3_LACHE</name>
<dbReference type="EMBL" id="WHOE01000026">
    <property type="protein sequence ID" value="MPW14269.1"/>
    <property type="molecule type" value="Genomic_DNA"/>
</dbReference>
<protein>
    <submittedName>
        <fullName evidence="1">Uncharacterized protein</fullName>
    </submittedName>
</protein>
<dbReference type="OrthoDB" id="2321495at2"/>
<proteinExistence type="predicted"/>
<dbReference type="RefSeq" id="WP_052747907.1">
    <property type="nucleotide sequence ID" value="NZ_CP011386.1"/>
</dbReference>
<reference evidence="1 2" key="1">
    <citation type="submission" date="2019-10" db="EMBL/GenBank/DDBJ databases">
        <title>Draft genome sequences of Lactobacillus strains.</title>
        <authorList>
            <person name="Cho G.-S."/>
            <person name="Fagbemigun O."/>
            <person name="Brinks E."/>
            <person name="Franz C.M.A.P."/>
        </authorList>
    </citation>
    <scope>NUCLEOTIDE SEQUENCE [LARGE SCALE GENOMIC DNA]</scope>
    <source>
        <strain evidence="1 2">313</strain>
    </source>
</reference>
<evidence type="ECO:0000313" key="1">
    <source>
        <dbReference type="EMBL" id="MPW14269.1"/>
    </source>
</evidence>
<evidence type="ECO:0000313" key="2">
    <source>
        <dbReference type="Proteomes" id="UP000430466"/>
    </source>
</evidence>
<dbReference type="Proteomes" id="UP000430466">
    <property type="component" value="Unassembled WGS sequence"/>
</dbReference>
<gene>
    <name evidence="1" type="ORF">GDZ32_04490</name>
</gene>